<evidence type="ECO:0000256" key="3">
    <source>
        <dbReference type="RuleBase" id="RU362042"/>
    </source>
</evidence>
<dbReference type="GO" id="GO:0009003">
    <property type="term" value="F:signal peptidase activity"/>
    <property type="evidence" value="ECO:0007669"/>
    <property type="project" value="UniProtKB-EC"/>
</dbReference>
<dbReference type="PATRIC" id="fig|1291379.3.peg.1830"/>
<dbReference type="InterPro" id="IPR036286">
    <property type="entry name" value="LexA/Signal_pep-like_sf"/>
</dbReference>
<evidence type="ECO:0000313" key="5">
    <source>
        <dbReference type="EMBL" id="AGT44331.1"/>
    </source>
</evidence>
<dbReference type="PRINTS" id="PR00727">
    <property type="entry name" value="LEADERPTASE"/>
</dbReference>
<dbReference type="OrthoDB" id="9802919at2"/>
<proteinExistence type="inferred from homology"/>
<dbReference type="InterPro" id="IPR000223">
    <property type="entry name" value="Pept_S26A_signal_pept_1"/>
</dbReference>
<dbReference type="Pfam" id="PF10502">
    <property type="entry name" value="Peptidase_S26"/>
    <property type="match status" value="1"/>
</dbReference>
<accession>S6A4C6</accession>
<keyword evidence="3" id="KW-0378">Hydrolase</keyword>
<keyword evidence="6" id="KW-1185">Reference proteome</keyword>
<dbReference type="RefSeq" id="WP_020965629.1">
    <property type="nucleotide sequence ID" value="NC_022097.1"/>
</dbReference>
<protein>
    <recommendedName>
        <fullName evidence="2 3">Signal peptidase I</fullName>
        <ecNumber evidence="3">3.4.21.89</ecNumber>
    </recommendedName>
</protein>
<evidence type="ECO:0000259" key="4">
    <source>
        <dbReference type="Pfam" id="PF10502"/>
    </source>
</evidence>
<comment type="catalytic activity">
    <reaction evidence="3">
        <text>Cleavage of hydrophobic, N-terminal signal or leader sequences from secreted and periplasmic proteins.</text>
        <dbReference type="EC" id="3.4.21.89"/>
    </reaction>
</comment>
<organism evidence="5 6">
    <name type="scientific">Treponema pedis str. T A4</name>
    <dbReference type="NCBI Taxonomy" id="1291379"/>
    <lineage>
        <taxon>Bacteria</taxon>
        <taxon>Pseudomonadati</taxon>
        <taxon>Spirochaetota</taxon>
        <taxon>Spirochaetia</taxon>
        <taxon>Spirochaetales</taxon>
        <taxon>Treponemataceae</taxon>
        <taxon>Treponema</taxon>
    </lineage>
</organism>
<dbReference type="Gene3D" id="2.10.109.10">
    <property type="entry name" value="Umud Fragment, subunit A"/>
    <property type="match status" value="1"/>
</dbReference>
<keyword evidence="3" id="KW-0645">Protease</keyword>
<dbReference type="EC" id="3.4.21.89" evidence="3"/>
<comment type="similarity">
    <text evidence="1 3">Belongs to the peptidase S26 family.</text>
</comment>
<dbReference type="GO" id="GO:0006465">
    <property type="term" value="P:signal peptide processing"/>
    <property type="evidence" value="ECO:0007669"/>
    <property type="project" value="InterPro"/>
</dbReference>
<dbReference type="NCBIfam" id="TIGR02227">
    <property type="entry name" value="sigpep_I_bact"/>
    <property type="match status" value="1"/>
</dbReference>
<gene>
    <name evidence="5" type="ORF">TPE_1857</name>
</gene>
<evidence type="ECO:0000256" key="2">
    <source>
        <dbReference type="ARBA" id="ARBA00019232"/>
    </source>
</evidence>
<dbReference type="PANTHER" id="PTHR43390">
    <property type="entry name" value="SIGNAL PEPTIDASE I"/>
    <property type="match status" value="1"/>
</dbReference>
<comment type="subcellular location">
    <subcellularLocation>
        <location evidence="3">Membrane</location>
        <topology evidence="3">Single-pass type II membrane protein</topology>
    </subcellularLocation>
</comment>
<feature type="domain" description="Peptidase S26" evidence="4">
    <location>
        <begin position="26"/>
        <end position="228"/>
    </location>
</feature>
<dbReference type="STRING" id="1291379.TPE_1857"/>
<reference evidence="5 6" key="1">
    <citation type="journal article" date="2013" name="PLoS ONE">
        <title>Genome-Wide Relatedness of Treponema pedis, from Gingiva and Necrotic Skin Lesions of Pigs, with the Human Oral Pathogen Treponema denticola.</title>
        <authorList>
            <person name="Svartstrom O."/>
            <person name="Mushtaq M."/>
            <person name="Pringle M."/>
            <person name="Segerman B."/>
        </authorList>
    </citation>
    <scope>NUCLEOTIDE SEQUENCE [LARGE SCALE GENOMIC DNA]</scope>
    <source>
        <strain evidence="5">T A4</strain>
    </source>
</reference>
<dbReference type="HOGENOM" id="CLU_028723_3_0_12"/>
<dbReference type="KEGG" id="tped:TPE_1857"/>
<feature type="transmembrane region" description="Helical" evidence="3">
    <location>
        <begin position="20"/>
        <end position="42"/>
    </location>
</feature>
<dbReference type="AlphaFoldDB" id="S6A4C6"/>
<evidence type="ECO:0000313" key="6">
    <source>
        <dbReference type="Proteomes" id="UP000015620"/>
    </source>
</evidence>
<keyword evidence="3" id="KW-0812">Transmembrane</keyword>
<dbReference type="EMBL" id="CP004120">
    <property type="protein sequence ID" value="AGT44331.1"/>
    <property type="molecule type" value="Genomic_DNA"/>
</dbReference>
<dbReference type="GO" id="GO:0016020">
    <property type="term" value="C:membrane"/>
    <property type="evidence" value="ECO:0007669"/>
    <property type="project" value="UniProtKB-SubCell"/>
</dbReference>
<name>S6A4C6_9SPIR</name>
<sequence length="239" mass="28021">MGARYRDYSYTAKLEHRRKVLFICFIFIFIFSVYTVITSFLIRPYRIQSDSMKPEIALNDIVLTTPIYNPFSTAKRGSLVVITPSFNDKRSFFQKTADGIISFFTFQLFKPFEMRQRQGQSASIRRIIGMPGDTIYMENFILHIKTAEAEHFLTEFELTETDYNLEISKLPLNWNAALPFSGSYPKITLKENEYFVLCDNRLISDDSRMWGPLDGKLRIYGSLLLKYWPLKKIKLYKGQ</sequence>
<dbReference type="GO" id="GO:0004252">
    <property type="term" value="F:serine-type endopeptidase activity"/>
    <property type="evidence" value="ECO:0007669"/>
    <property type="project" value="InterPro"/>
</dbReference>
<keyword evidence="3" id="KW-0472">Membrane</keyword>
<dbReference type="Proteomes" id="UP000015620">
    <property type="component" value="Chromosome"/>
</dbReference>
<evidence type="ECO:0000256" key="1">
    <source>
        <dbReference type="ARBA" id="ARBA00009370"/>
    </source>
</evidence>
<dbReference type="InterPro" id="IPR019533">
    <property type="entry name" value="Peptidase_S26"/>
</dbReference>
<dbReference type="CDD" id="cd06530">
    <property type="entry name" value="S26_SPase_I"/>
    <property type="match status" value="1"/>
</dbReference>
<dbReference type="PANTHER" id="PTHR43390:SF1">
    <property type="entry name" value="CHLOROPLAST PROCESSING PEPTIDASE"/>
    <property type="match status" value="1"/>
</dbReference>
<dbReference type="GeneID" id="301090351"/>
<keyword evidence="3" id="KW-1133">Transmembrane helix</keyword>
<dbReference type="SUPFAM" id="SSF51306">
    <property type="entry name" value="LexA/Signal peptidase"/>
    <property type="match status" value="1"/>
</dbReference>